<dbReference type="Pfam" id="PF01980">
    <property type="entry name" value="TrmO_N"/>
    <property type="match status" value="1"/>
</dbReference>
<evidence type="ECO:0000313" key="5">
    <source>
        <dbReference type="Proteomes" id="UP000184389"/>
    </source>
</evidence>
<dbReference type="NCBIfam" id="TIGR00104">
    <property type="entry name" value="tRNA_TsaA"/>
    <property type="match status" value="1"/>
</dbReference>
<protein>
    <submittedName>
        <fullName evidence="4">tRNA-Thr(GGU) m(6)t(6)A37 methyltransferase TsaA</fullName>
    </submittedName>
</protein>
<keyword evidence="4" id="KW-0808">Transferase</keyword>
<dbReference type="AlphaFoldDB" id="A0A1M5WD96"/>
<proteinExistence type="inferred from homology"/>
<dbReference type="InterPro" id="IPR023370">
    <property type="entry name" value="TrmO-like_N"/>
</dbReference>
<dbReference type="PROSITE" id="PS51668">
    <property type="entry name" value="TSAA_2"/>
    <property type="match status" value="1"/>
</dbReference>
<keyword evidence="5" id="KW-1185">Reference proteome</keyword>
<dbReference type="InterPro" id="IPR036414">
    <property type="entry name" value="YaeB_N_sf"/>
</dbReference>
<dbReference type="STRING" id="1123281.SAMN02745180_01175"/>
<keyword evidence="4" id="KW-0489">Methyltransferase</keyword>
<reference evidence="4 5" key="1">
    <citation type="submission" date="2016-11" db="EMBL/GenBank/DDBJ databases">
        <authorList>
            <person name="Jaros S."/>
            <person name="Januszkiewicz K."/>
            <person name="Wedrychowicz H."/>
        </authorList>
    </citation>
    <scope>NUCLEOTIDE SEQUENCE [LARGE SCALE GENOMIC DNA]</scope>
    <source>
        <strain evidence="4 5">DSM 13106</strain>
    </source>
</reference>
<evidence type="ECO:0000259" key="3">
    <source>
        <dbReference type="PROSITE" id="PS51668"/>
    </source>
</evidence>
<dbReference type="RefSeq" id="WP_072743871.1">
    <property type="nucleotide sequence ID" value="NZ_FQXR01000005.1"/>
</dbReference>
<dbReference type="PROSITE" id="PS01318">
    <property type="entry name" value="TSAA_1"/>
    <property type="match status" value="1"/>
</dbReference>
<dbReference type="PANTHER" id="PTHR12818">
    <property type="entry name" value="TRNA (ADENINE(37)-N6)-METHYLTRANSFERASE"/>
    <property type="match status" value="1"/>
</dbReference>
<gene>
    <name evidence="4" type="ORF">SAMN02745180_01175</name>
</gene>
<evidence type="ECO:0000256" key="2">
    <source>
        <dbReference type="ARBA" id="ARBA00033753"/>
    </source>
</evidence>
<dbReference type="EMBL" id="FQXR01000005">
    <property type="protein sequence ID" value="SHH85183.1"/>
    <property type="molecule type" value="Genomic_DNA"/>
</dbReference>
<dbReference type="PANTHER" id="PTHR12818:SF0">
    <property type="entry name" value="TRNA (ADENINE(37)-N6)-METHYLTRANSFERASE"/>
    <property type="match status" value="1"/>
</dbReference>
<dbReference type="GO" id="GO:0008168">
    <property type="term" value="F:methyltransferase activity"/>
    <property type="evidence" value="ECO:0007669"/>
    <property type="project" value="UniProtKB-KW"/>
</dbReference>
<evidence type="ECO:0000313" key="4">
    <source>
        <dbReference type="EMBL" id="SHH85183.1"/>
    </source>
</evidence>
<accession>A0A1M5WD96</accession>
<sequence>MLIEMKPIGYIKSPYKNLKGIPRQSILSEDSAVIEILPQYKEGIEGIKENSFGVILFYFHKTTGEVPLKQTPYNSDEFTGVFSTRSPRRPNGIGMSIVKFIKVEEGKIEIQGVDMVDGTPVLDIKPYAPQLNPKVE</sequence>
<dbReference type="GO" id="GO:0032259">
    <property type="term" value="P:methylation"/>
    <property type="evidence" value="ECO:0007669"/>
    <property type="project" value="UniProtKB-KW"/>
</dbReference>
<dbReference type="InterPro" id="IPR036413">
    <property type="entry name" value="YaeB-like_sf"/>
</dbReference>
<dbReference type="OrthoDB" id="9804309at2"/>
<keyword evidence="1" id="KW-0949">S-adenosyl-L-methionine</keyword>
<dbReference type="Proteomes" id="UP000184389">
    <property type="component" value="Unassembled WGS sequence"/>
</dbReference>
<feature type="domain" description="TsaA-like" evidence="3">
    <location>
        <begin position="5"/>
        <end position="136"/>
    </location>
</feature>
<dbReference type="InterPro" id="IPR023368">
    <property type="entry name" value="UPF0066_cons_site"/>
</dbReference>
<dbReference type="SUPFAM" id="SSF118196">
    <property type="entry name" value="YaeB-like"/>
    <property type="match status" value="1"/>
</dbReference>
<comment type="similarity">
    <text evidence="2">Belongs to the tRNA methyltransferase O family.</text>
</comment>
<dbReference type="Gene3D" id="2.40.30.70">
    <property type="entry name" value="YaeB-like"/>
    <property type="match status" value="1"/>
</dbReference>
<organism evidence="4 5">
    <name type="scientific">Sporanaerobacter acetigenes DSM 13106</name>
    <dbReference type="NCBI Taxonomy" id="1123281"/>
    <lineage>
        <taxon>Bacteria</taxon>
        <taxon>Bacillati</taxon>
        <taxon>Bacillota</taxon>
        <taxon>Tissierellia</taxon>
        <taxon>Tissierellales</taxon>
        <taxon>Sporanaerobacteraceae</taxon>
        <taxon>Sporanaerobacter</taxon>
    </lineage>
</organism>
<evidence type="ECO:0000256" key="1">
    <source>
        <dbReference type="ARBA" id="ARBA00022691"/>
    </source>
</evidence>
<dbReference type="InterPro" id="IPR040372">
    <property type="entry name" value="YaeB-like"/>
</dbReference>
<name>A0A1M5WD96_9FIRM</name>
<dbReference type="CDD" id="cd09281">
    <property type="entry name" value="UPF0066"/>
    <property type="match status" value="1"/>
</dbReference>